<keyword evidence="2" id="KW-1185">Reference proteome</keyword>
<proteinExistence type="predicted"/>
<evidence type="ECO:0000313" key="1">
    <source>
        <dbReference type="EMBL" id="KIJ12891.1"/>
    </source>
</evidence>
<dbReference type="Proteomes" id="UP000053647">
    <property type="component" value="Unassembled WGS sequence"/>
</dbReference>
<dbReference type="HOGENOM" id="CLU_1664929_0_0_1"/>
<name>A0A0C9TZZ8_PAXIN</name>
<reference evidence="2" key="2">
    <citation type="submission" date="2015-01" db="EMBL/GenBank/DDBJ databases">
        <title>Evolutionary Origins and Diversification of the Mycorrhizal Mutualists.</title>
        <authorList>
            <consortium name="DOE Joint Genome Institute"/>
            <consortium name="Mycorrhizal Genomics Consortium"/>
            <person name="Kohler A."/>
            <person name="Kuo A."/>
            <person name="Nagy L.G."/>
            <person name="Floudas D."/>
            <person name="Copeland A."/>
            <person name="Barry K.W."/>
            <person name="Cichocki N."/>
            <person name="Veneault-Fourrey C."/>
            <person name="LaButti K."/>
            <person name="Lindquist E.A."/>
            <person name="Lipzen A."/>
            <person name="Lundell T."/>
            <person name="Morin E."/>
            <person name="Murat C."/>
            <person name="Riley R."/>
            <person name="Ohm R."/>
            <person name="Sun H."/>
            <person name="Tunlid A."/>
            <person name="Henrissat B."/>
            <person name="Grigoriev I.V."/>
            <person name="Hibbett D.S."/>
            <person name="Martin F."/>
        </authorList>
    </citation>
    <scope>NUCLEOTIDE SEQUENCE [LARGE SCALE GENOMIC DNA]</scope>
    <source>
        <strain evidence="2">ATCC 200175</strain>
    </source>
</reference>
<protein>
    <submittedName>
        <fullName evidence="1">Uncharacterized protein</fullName>
    </submittedName>
</protein>
<dbReference type="OrthoDB" id="94039at2759"/>
<organism evidence="1 2">
    <name type="scientific">Paxillus involutus ATCC 200175</name>
    <dbReference type="NCBI Taxonomy" id="664439"/>
    <lineage>
        <taxon>Eukaryota</taxon>
        <taxon>Fungi</taxon>
        <taxon>Dikarya</taxon>
        <taxon>Basidiomycota</taxon>
        <taxon>Agaricomycotina</taxon>
        <taxon>Agaricomycetes</taxon>
        <taxon>Agaricomycetidae</taxon>
        <taxon>Boletales</taxon>
        <taxon>Paxilineae</taxon>
        <taxon>Paxillaceae</taxon>
        <taxon>Paxillus</taxon>
    </lineage>
</organism>
<evidence type="ECO:0000313" key="2">
    <source>
        <dbReference type="Proteomes" id="UP000053647"/>
    </source>
</evidence>
<reference evidence="1 2" key="1">
    <citation type="submission" date="2014-06" db="EMBL/GenBank/DDBJ databases">
        <authorList>
            <consortium name="DOE Joint Genome Institute"/>
            <person name="Kuo A."/>
            <person name="Kohler A."/>
            <person name="Nagy L.G."/>
            <person name="Floudas D."/>
            <person name="Copeland A."/>
            <person name="Barry K.W."/>
            <person name="Cichocki N."/>
            <person name="Veneault-Fourrey C."/>
            <person name="LaButti K."/>
            <person name="Lindquist E.A."/>
            <person name="Lipzen A."/>
            <person name="Lundell T."/>
            <person name="Morin E."/>
            <person name="Murat C."/>
            <person name="Sun H."/>
            <person name="Tunlid A."/>
            <person name="Henrissat B."/>
            <person name="Grigoriev I.V."/>
            <person name="Hibbett D.S."/>
            <person name="Martin F."/>
            <person name="Nordberg H.P."/>
            <person name="Cantor M.N."/>
            <person name="Hua S.X."/>
        </authorList>
    </citation>
    <scope>NUCLEOTIDE SEQUENCE [LARGE SCALE GENOMIC DNA]</scope>
    <source>
        <strain evidence="1 2">ATCC 200175</strain>
    </source>
</reference>
<dbReference type="InterPro" id="IPR029058">
    <property type="entry name" value="AB_hydrolase_fold"/>
</dbReference>
<dbReference type="EMBL" id="KN819358">
    <property type="protein sequence ID" value="KIJ12891.1"/>
    <property type="molecule type" value="Genomic_DNA"/>
</dbReference>
<gene>
    <name evidence="1" type="ORF">PAXINDRAFT_82138</name>
</gene>
<accession>A0A0C9TZZ8</accession>
<dbReference type="AlphaFoldDB" id="A0A0C9TZZ8"/>
<dbReference type="Gene3D" id="3.40.50.1820">
    <property type="entry name" value="alpha/beta hydrolase"/>
    <property type="match status" value="1"/>
</dbReference>
<sequence>FSALILVEPLLSPGGLEIIHDVKLNFIKRAYERRDTWASRADALRYLRPRTPWDPRVLELYVVTAKHETEPYHGVTLACSRDEEVVSVLYTMYRDLTGPSKGLESLNSICARIPVSVVFGDENYLPRAIQDALVDPASGRRFRTVSRIQGVGHLVSSTA</sequence>
<feature type="non-terminal residue" evidence="1">
    <location>
        <position position="1"/>
    </location>
</feature>